<feature type="compositionally biased region" description="Pro residues" evidence="1">
    <location>
        <begin position="1"/>
        <end position="16"/>
    </location>
</feature>
<protein>
    <submittedName>
        <fullName evidence="2">Uncharacterized protein</fullName>
    </submittedName>
</protein>
<sequence length="455" mass="49337">MATAAAPPPPPNPPGDDLPQAPSSAIDVPDEETRTCTQCGRKFPVSHFLKEGAKKTTILKQCDECRGTREKSYAKTKRKGANIPTRRGQSPKRLQGQPSYAQPIASSAARTTARPRPLRANAPQPAVNPTLQRPPQPADRPLITLGSPITPTPPSPPRSNTIQGRRRSTGAAVGNGAGRGTEPPATVGSGAAVSSLPGSRIPMPTFLPRGQYSPDPPEVAAARRDLGAIQRHHRADRRAGQQPSSTPSLSSLALLPLNTHLGAQSLLNSRILRAQSATPTAPIAEGSNGILMSVRTKWCLVGGHEAIRRFFFDDDGNEHLSCNRCIPESSPIDGVYHLSPSSAPPSSARSSRSSQDYSAHNGRRDGAPNPLQDPRLPPSAENVLRRPDPPMDPTDPDFSLIDPALSPEDMQLIQDFHRDLDKDQLQTCTRCQERWFNMRLSNEGICYRCRYQRDR</sequence>
<feature type="region of interest" description="Disordered" evidence="1">
    <location>
        <begin position="231"/>
        <end position="250"/>
    </location>
</feature>
<feature type="region of interest" description="Disordered" evidence="1">
    <location>
        <begin position="336"/>
        <end position="403"/>
    </location>
</feature>
<organism evidence="2 3">
    <name type="scientific">Macrophomina phaseolina</name>
    <dbReference type="NCBI Taxonomy" id="35725"/>
    <lineage>
        <taxon>Eukaryota</taxon>
        <taxon>Fungi</taxon>
        <taxon>Dikarya</taxon>
        <taxon>Ascomycota</taxon>
        <taxon>Pezizomycotina</taxon>
        <taxon>Dothideomycetes</taxon>
        <taxon>Dothideomycetes incertae sedis</taxon>
        <taxon>Botryosphaeriales</taxon>
        <taxon>Botryosphaeriaceae</taxon>
        <taxon>Macrophomina</taxon>
    </lineage>
</organism>
<accession>A0ABQ8FQM7</accession>
<evidence type="ECO:0000313" key="3">
    <source>
        <dbReference type="Proteomes" id="UP000774617"/>
    </source>
</evidence>
<feature type="compositionally biased region" description="Low complexity" evidence="1">
    <location>
        <begin position="105"/>
        <end position="125"/>
    </location>
</feature>
<feature type="region of interest" description="Disordered" evidence="1">
    <location>
        <begin position="1"/>
        <end position="33"/>
    </location>
</feature>
<dbReference type="EMBL" id="JAGTJR010000086">
    <property type="protein sequence ID" value="KAH7012409.1"/>
    <property type="molecule type" value="Genomic_DNA"/>
</dbReference>
<feature type="compositionally biased region" description="Low complexity" evidence="1">
    <location>
        <begin position="339"/>
        <end position="354"/>
    </location>
</feature>
<evidence type="ECO:0000313" key="2">
    <source>
        <dbReference type="EMBL" id="KAH7012409.1"/>
    </source>
</evidence>
<keyword evidence="3" id="KW-1185">Reference proteome</keyword>
<dbReference type="Proteomes" id="UP000774617">
    <property type="component" value="Unassembled WGS sequence"/>
</dbReference>
<comment type="caution">
    <text evidence="2">The sequence shown here is derived from an EMBL/GenBank/DDBJ whole genome shotgun (WGS) entry which is preliminary data.</text>
</comment>
<proteinExistence type="predicted"/>
<gene>
    <name evidence="2" type="ORF">B0J12DRAFT_705932</name>
</gene>
<feature type="region of interest" description="Disordered" evidence="1">
    <location>
        <begin position="65"/>
        <end position="199"/>
    </location>
</feature>
<reference evidence="2 3" key="1">
    <citation type="journal article" date="2021" name="Nat. Commun.">
        <title>Genetic determinants of endophytism in the Arabidopsis root mycobiome.</title>
        <authorList>
            <person name="Mesny F."/>
            <person name="Miyauchi S."/>
            <person name="Thiergart T."/>
            <person name="Pickel B."/>
            <person name="Atanasova L."/>
            <person name="Karlsson M."/>
            <person name="Huettel B."/>
            <person name="Barry K.W."/>
            <person name="Haridas S."/>
            <person name="Chen C."/>
            <person name="Bauer D."/>
            <person name="Andreopoulos W."/>
            <person name="Pangilinan J."/>
            <person name="LaButti K."/>
            <person name="Riley R."/>
            <person name="Lipzen A."/>
            <person name="Clum A."/>
            <person name="Drula E."/>
            <person name="Henrissat B."/>
            <person name="Kohler A."/>
            <person name="Grigoriev I.V."/>
            <person name="Martin F.M."/>
            <person name="Hacquard S."/>
        </authorList>
    </citation>
    <scope>NUCLEOTIDE SEQUENCE [LARGE SCALE GENOMIC DNA]</scope>
    <source>
        <strain evidence="2 3">MPI-SDFR-AT-0080</strain>
    </source>
</reference>
<name>A0ABQ8FQM7_9PEZI</name>
<evidence type="ECO:0000256" key="1">
    <source>
        <dbReference type="SAM" id="MobiDB-lite"/>
    </source>
</evidence>